<proteinExistence type="inferred from homology"/>
<evidence type="ECO:0000256" key="5">
    <source>
        <dbReference type="ARBA" id="ARBA00022989"/>
    </source>
</evidence>
<dbReference type="EMBL" id="JARPUR010000003">
    <property type="protein sequence ID" value="KAK4880839.1"/>
    <property type="molecule type" value="Genomic_DNA"/>
</dbReference>
<evidence type="ECO:0000256" key="4">
    <source>
        <dbReference type="ARBA" id="ARBA00022692"/>
    </source>
</evidence>
<evidence type="ECO:0000256" key="3">
    <source>
        <dbReference type="ARBA" id="ARBA00022475"/>
    </source>
</evidence>
<dbReference type="Proteomes" id="UP001353858">
    <property type="component" value="Unassembled WGS sequence"/>
</dbReference>
<feature type="transmembrane region" description="Helical" evidence="8">
    <location>
        <begin position="336"/>
        <end position="358"/>
    </location>
</feature>
<gene>
    <name evidence="11" type="ORF">RN001_008985</name>
</gene>
<evidence type="ECO:0000256" key="1">
    <source>
        <dbReference type="ARBA" id="ARBA00004651"/>
    </source>
</evidence>
<evidence type="ECO:0000256" key="6">
    <source>
        <dbReference type="ARBA" id="ARBA00023136"/>
    </source>
</evidence>
<feature type="domain" description="Anoctamin transmembrane" evidence="9">
    <location>
        <begin position="258"/>
        <end position="793"/>
    </location>
</feature>
<dbReference type="GO" id="GO:0046983">
    <property type="term" value="F:protein dimerization activity"/>
    <property type="evidence" value="ECO:0007669"/>
    <property type="project" value="InterPro"/>
</dbReference>
<feature type="transmembrane region" description="Helical" evidence="8">
    <location>
        <begin position="501"/>
        <end position="522"/>
    </location>
</feature>
<sequence>MDDEDEFFDTNSLASYVSSVSRKRANDNGYLSLSRNTIYHSAVDLEMENLNPPAVKEHKHKTWRCFTKSDLVVDFVLAYEDDGNTHRKEVRQTFEKHLEEVGLILERETNQKINFVKIHALKEVLCQYAEILKLRLPIKDDCVQKESSNIINSMVNKALNYCNVKLDENKFPPQKYVLTSVFSREKDYLFDMDSENFFTPSVRISVVSYILHREKFGEEEHNKGIKKLITDKQSQRCLLYNEWASVSKWMKYQPIDNIKEYFGVKFALYFCWLGFYTHMLIPAAVIGLLCILYGVITLPNDTLSQDVCNSTTIMCPLCDRNCDYWRLSETCTYSKILYVIDNPSTLFFAVFMSFWAAAELTHRWGLTGFDVQCEPPRPEYLTKLAKAKKHKVNYVTQENEPVVPFWRIKLPTLILSFTVALFWVLIAVAVVFGIVIYRMTLLASDELYADNTSYYTYVMPFTAGILNLICIMILNYIYNYLAKLLTEMELQRTQTEYDESLALKIYMFQFVNYYSSIFYIAFLKGKFIGYPAKYNRLFGYRQEECNPGGCLFELTIQLSIIMIGKQALNSIIEMILPLIMKMYNSFKISTGIEKPESEDDIICCNQWTEDYTLSDIEPQGLFNEYLEMVLQYGFVTIFVTAFPLAPLFALINNIFEMRLDAQKLIKYYRRPVPHRVKDIGIWLPVMDVLGRISVVSNAFIIAFSSHFIPQLVYYLRKGGNKDMAGYLDFSLSKFDVMHFKNGTAPEKPTFNHIMAARLAFVVVYQNLVGFVISAVQWIIPDVPKKLSIQIKREAYRTNETIIKYETERAKTKLKSASSINSPSFLHAGANGDVHAEGPIEYGHRIRTSLGKLIAKLNLSELTNKPIRQEILIANALDRFLVTIPYQIAMQIRSRKPNTLEQAITYAQDELNFVQRSNQSHVNSFNTNSKIFSRQPQTNPVPKNISNYKNFNQPPQPQINPFLTNASNHRFSNQTYRPQFQQNQFQFKQFYKPPSNVFKPNQNINLPKPTPMSGISSIKNYFHEINPESVIFDEETNQYYAPVNLEQFDQNNPEQITNDEIINEYDETEPEFKPPNTFWCLTMSRADNLATCRKEEVKSFLNSFDNIFCDVDGVLWPRAGSIISGIKETFFKLHSLNKKIRFVTHNNLLGVKNLYKSLSDIVPGLEIEDVITPITIIILFLKEINFNKEIYFVGHSASKKDLLEAGFTIAPSGPERTEESLSGVLNNLKDNENIGAVILDFDPNINYLKLVKAINYLQRPDVLFLSASTGTFAKIGSRIVLGGSIFQLMIEDTSGRSATNFGKPSDALKLYLFNKYTIGNGTRNLFVGDTLEKGIKFGNQCGFQTLFVGNLKSENTNINNNGNQIIPDYYIDNFASLHTLM</sequence>
<dbReference type="Gene3D" id="3.40.50.1000">
    <property type="entry name" value="HAD superfamily/HAD-like"/>
    <property type="match status" value="2"/>
</dbReference>
<keyword evidence="7" id="KW-0325">Glycoprotein</keyword>
<dbReference type="SUPFAM" id="SSF56784">
    <property type="entry name" value="HAD-like"/>
    <property type="match status" value="1"/>
</dbReference>
<dbReference type="InterPro" id="IPR049452">
    <property type="entry name" value="Anoctamin_TM"/>
</dbReference>
<comment type="similarity">
    <text evidence="2 8">Belongs to the anoctamin family.</text>
</comment>
<comment type="caution">
    <text evidence="11">The sequence shown here is derived from an EMBL/GenBank/DDBJ whole genome shotgun (WGS) entry which is preliminary data.</text>
</comment>
<keyword evidence="6 8" id="KW-0472">Membrane</keyword>
<feature type="transmembrane region" description="Helical" evidence="8">
    <location>
        <begin position="266"/>
        <end position="296"/>
    </location>
</feature>
<comment type="subcellular location">
    <subcellularLocation>
        <location evidence="1">Cell membrane</location>
        <topology evidence="1">Multi-pass membrane protein</topology>
    </subcellularLocation>
    <subcellularLocation>
        <location evidence="8">Membrane</location>
        <topology evidence="8">Multi-pass membrane protein</topology>
    </subcellularLocation>
</comment>
<evidence type="ECO:0000256" key="7">
    <source>
        <dbReference type="ARBA" id="ARBA00023180"/>
    </source>
</evidence>
<dbReference type="InterPro" id="IPR023214">
    <property type="entry name" value="HAD_sf"/>
</dbReference>
<evidence type="ECO:0000313" key="11">
    <source>
        <dbReference type="EMBL" id="KAK4880839.1"/>
    </source>
</evidence>
<evidence type="ECO:0000259" key="10">
    <source>
        <dbReference type="Pfam" id="PF16178"/>
    </source>
</evidence>
<organism evidence="11 12">
    <name type="scientific">Aquatica leii</name>
    <dbReference type="NCBI Taxonomy" id="1421715"/>
    <lineage>
        <taxon>Eukaryota</taxon>
        <taxon>Metazoa</taxon>
        <taxon>Ecdysozoa</taxon>
        <taxon>Arthropoda</taxon>
        <taxon>Hexapoda</taxon>
        <taxon>Insecta</taxon>
        <taxon>Pterygota</taxon>
        <taxon>Neoptera</taxon>
        <taxon>Endopterygota</taxon>
        <taxon>Coleoptera</taxon>
        <taxon>Polyphaga</taxon>
        <taxon>Elateriformia</taxon>
        <taxon>Elateroidea</taxon>
        <taxon>Lampyridae</taxon>
        <taxon>Luciolinae</taxon>
        <taxon>Aquatica</taxon>
    </lineage>
</organism>
<dbReference type="InterPro" id="IPR006357">
    <property type="entry name" value="HAD-SF_hydro_IIA"/>
</dbReference>
<evidence type="ECO:0000256" key="2">
    <source>
        <dbReference type="ARBA" id="ARBA00009671"/>
    </source>
</evidence>
<evidence type="ECO:0000259" key="9">
    <source>
        <dbReference type="Pfam" id="PF04547"/>
    </source>
</evidence>
<feature type="transmembrane region" description="Helical" evidence="8">
    <location>
        <begin position="413"/>
        <end position="437"/>
    </location>
</feature>
<protein>
    <recommendedName>
        <fullName evidence="8">Anoctamin</fullName>
    </recommendedName>
</protein>
<dbReference type="GO" id="GO:0005254">
    <property type="term" value="F:chloride channel activity"/>
    <property type="evidence" value="ECO:0007669"/>
    <property type="project" value="TreeGrafter"/>
</dbReference>
<feature type="transmembrane region" description="Helical" evidence="8">
    <location>
        <begin position="692"/>
        <end position="715"/>
    </location>
</feature>
<feature type="domain" description="Anoctamin dimerisation" evidence="10">
    <location>
        <begin position="66"/>
        <end position="255"/>
    </location>
</feature>
<feature type="transmembrane region" description="Helical" evidence="8">
    <location>
        <begin position="457"/>
        <end position="481"/>
    </location>
</feature>
<accession>A0AAN7PB09</accession>
<name>A0AAN7PB09_9COLE</name>
<evidence type="ECO:0000313" key="12">
    <source>
        <dbReference type="Proteomes" id="UP001353858"/>
    </source>
</evidence>
<dbReference type="Pfam" id="PF16178">
    <property type="entry name" value="Anoct_dimer"/>
    <property type="match status" value="1"/>
</dbReference>
<dbReference type="PANTHER" id="PTHR12308">
    <property type="entry name" value="ANOCTAMIN"/>
    <property type="match status" value="1"/>
</dbReference>
<dbReference type="PANTHER" id="PTHR12308:SF83">
    <property type="entry name" value="ANOCTAMIN"/>
    <property type="match status" value="1"/>
</dbReference>
<dbReference type="InterPro" id="IPR036412">
    <property type="entry name" value="HAD-like_sf"/>
</dbReference>
<evidence type="ECO:0000256" key="8">
    <source>
        <dbReference type="RuleBase" id="RU280814"/>
    </source>
</evidence>
<reference evidence="12" key="1">
    <citation type="submission" date="2023-01" db="EMBL/GenBank/DDBJ databases">
        <title>Key to firefly adult light organ development and bioluminescence: homeobox transcription factors regulate luciferase expression and transportation to peroxisome.</title>
        <authorList>
            <person name="Fu X."/>
        </authorList>
    </citation>
    <scope>NUCLEOTIDE SEQUENCE [LARGE SCALE GENOMIC DNA]</scope>
</reference>
<dbReference type="Pfam" id="PF13344">
    <property type="entry name" value="Hydrolase_6"/>
    <property type="match status" value="1"/>
</dbReference>
<dbReference type="InterPro" id="IPR032394">
    <property type="entry name" value="Anoct_dimer"/>
</dbReference>
<dbReference type="GO" id="GO:0005886">
    <property type="term" value="C:plasma membrane"/>
    <property type="evidence" value="ECO:0007669"/>
    <property type="project" value="UniProtKB-SubCell"/>
</dbReference>
<dbReference type="InterPro" id="IPR007632">
    <property type="entry name" value="Anoctamin"/>
</dbReference>
<feature type="transmembrane region" description="Helical" evidence="8">
    <location>
        <begin position="629"/>
        <end position="651"/>
    </location>
</feature>
<keyword evidence="3" id="KW-1003">Cell membrane</keyword>
<keyword evidence="12" id="KW-1185">Reference proteome</keyword>
<keyword evidence="5 8" id="KW-1133">Transmembrane helix</keyword>
<dbReference type="Pfam" id="PF04547">
    <property type="entry name" value="Anoctamin"/>
    <property type="match status" value="1"/>
</dbReference>
<keyword evidence="4 8" id="KW-0812">Transmembrane</keyword>
<feature type="transmembrane region" description="Helical" evidence="8">
    <location>
        <begin position="758"/>
        <end position="779"/>
    </location>
</feature>